<dbReference type="AlphaFoldDB" id="A0A8H6TZD0"/>
<dbReference type="InterPro" id="IPR020845">
    <property type="entry name" value="AMP-binding_CS"/>
</dbReference>
<dbReference type="Gene3D" id="3.40.50.12780">
    <property type="entry name" value="N-terminal domain of ligase-like"/>
    <property type="match status" value="1"/>
</dbReference>
<protein>
    <submittedName>
        <fullName evidence="2">AMP-binding enzyme</fullName>
    </submittedName>
</protein>
<dbReference type="OrthoDB" id="416786at2759"/>
<evidence type="ECO:0000313" key="2">
    <source>
        <dbReference type="EMBL" id="KAF7328258.1"/>
    </source>
</evidence>
<dbReference type="GO" id="GO:0044550">
    <property type="term" value="P:secondary metabolite biosynthetic process"/>
    <property type="evidence" value="ECO:0007669"/>
    <property type="project" value="TreeGrafter"/>
</dbReference>
<gene>
    <name evidence="2" type="ORF">MVEN_02565700</name>
</gene>
<sequence>MAPIATVALLVRPDDLQALYEGFVSDSSSPSNECSGDVLTHEASLAILHLAWTVTVRRWAGVDTFCVGGSYSRGVCYVHDRDIPHSALIQMDPEASLRELFHQLSSAMTADVPSVPHKVSSRSLGSYSATICLPGGPKPGQKCEAMEKMPQTSLRLEFAPLTETIDQWLVHLQSEDSTEPSLTPAMGASMLHGFNQTLKSMLGSPTCSVDAVDMCSEHHLTQIREFTKDISPFNNTLLHDLCLRHAKTQPNACAIDSWDGNLTYAELDDLTSRLAHHLVAQGVPGGAYISIDASDPPFYLESIIKRTQTRIMLTSPEYVARFQSLVSTVVEVTLSALNSLPVKSGAACCDVRPDSPCLILFTSGSTGAPKGIIQEHRSYATAIVDYVAMLGLDASSRVLQFDDYAFDISNNDFLAPLTAGGCCCVPTPEKTVPALREKHQRPARQHDVFNPHRRHPARSPRHAYTQNGVHRRGTTLPAISLRDWAGHVRLINQYGMGEAATFCAYNDRLDADRNGIVGRAGSGAIWIASPASPEQLVPVGAVGEILIEGPHLARGYLDGVAVKSDVGFLSRPPAWMQRIHPHRGPTRVYRSGDLGRYHPDGTVEHLGRKDTMLKLNGCRVESSEVECVLRQCLSDEDAVVVDVLGTMRTDEEPVLAAFVYVGSERKPGVNISIQIIDEDHTAYSLVRGMRTIAEAQLPEHMLPSLFLLVDRIPRTKSNKTDRRRLHMYGQDFLRGEKILNGA</sequence>
<dbReference type="InterPro" id="IPR045851">
    <property type="entry name" value="AMP-bd_C_sf"/>
</dbReference>
<dbReference type="Proteomes" id="UP000620124">
    <property type="component" value="Unassembled WGS sequence"/>
</dbReference>
<dbReference type="GO" id="GO:0016874">
    <property type="term" value="F:ligase activity"/>
    <property type="evidence" value="ECO:0007669"/>
    <property type="project" value="UniProtKB-KW"/>
</dbReference>
<dbReference type="PROSITE" id="PS00455">
    <property type="entry name" value="AMP_BINDING"/>
    <property type="match status" value="1"/>
</dbReference>
<keyword evidence="3" id="KW-1185">Reference proteome</keyword>
<dbReference type="InterPro" id="IPR000873">
    <property type="entry name" value="AMP-dep_synth/lig_dom"/>
</dbReference>
<evidence type="ECO:0000259" key="1">
    <source>
        <dbReference type="Pfam" id="PF00501"/>
    </source>
</evidence>
<feature type="domain" description="AMP-dependent synthetase/ligase" evidence="1">
    <location>
        <begin position="285"/>
        <end position="557"/>
    </location>
</feature>
<evidence type="ECO:0000313" key="3">
    <source>
        <dbReference type="Proteomes" id="UP000620124"/>
    </source>
</evidence>
<comment type="caution">
    <text evidence="2">The sequence shown here is derived from an EMBL/GenBank/DDBJ whole genome shotgun (WGS) entry which is preliminary data.</text>
</comment>
<dbReference type="GO" id="GO:0005737">
    <property type="term" value="C:cytoplasm"/>
    <property type="evidence" value="ECO:0007669"/>
    <property type="project" value="TreeGrafter"/>
</dbReference>
<dbReference type="InterPro" id="IPR042099">
    <property type="entry name" value="ANL_N_sf"/>
</dbReference>
<dbReference type="Pfam" id="PF00501">
    <property type="entry name" value="AMP-binding"/>
    <property type="match status" value="1"/>
</dbReference>
<proteinExistence type="predicted"/>
<accession>A0A8H6TZD0</accession>
<name>A0A8H6TZD0_9AGAR</name>
<reference evidence="2" key="1">
    <citation type="submission" date="2020-05" db="EMBL/GenBank/DDBJ databases">
        <title>Mycena genomes resolve the evolution of fungal bioluminescence.</title>
        <authorList>
            <person name="Tsai I.J."/>
        </authorList>
    </citation>
    <scope>NUCLEOTIDE SEQUENCE</scope>
    <source>
        <strain evidence="2">CCC161011</strain>
    </source>
</reference>
<organism evidence="2 3">
    <name type="scientific">Mycena venus</name>
    <dbReference type="NCBI Taxonomy" id="2733690"/>
    <lineage>
        <taxon>Eukaryota</taxon>
        <taxon>Fungi</taxon>
        <taxon>Dikarya</taxon>
        <taxon>Basidiomycota</taxon>
        <taxon>Agaricomycotina</taxon>
        <taxon>Agaricomycetes</taxon>
        <taxon>Agaricomycetidae</taxon>
        <taxon>Agaricales</taxon>
        <taxon>Marasmiineae</taxon>
        <taxon>Mycenaceae</taxon>
        <taxon>Mycena</taxon>
    </lineage>
</organism>
<dbReference type="SUPFAM" id="SSF56801">
    <property type="entry name" value="Acetyl-CoA synthetase-like"/>
    <property type="match status" value="1"/>
</dbReference>
<dbReference type="Gene3D" id="3.30.300.30">
    <property type="match status" value="1"/>
</dbReference>
<dbReference type="GO" id="GO:0043041">
    <property type="term" value="P:amino acid activation for nonribosomal peptide biosynthetic process"/>
    <property type="evidence" value="ECO:0007669"/>
    <property type="project" value="TreeGrafter"/>
</dbReference>
<dbReference type="GO" id="GO:0031177">
    <property type="term" value="F:phosphopantetheine binding"/>
    <property type="evidence" value="ECO:0007669"/>
    <property type="project" value="TreeGrafter"/>
</dbReference>
<dbReference type="EMBL" id="JACAZI010000037">
    <property type="protein sequence ID" value="KAF7328258.1"/>
    <property type="molecule type" value="Genomic_DNA"/>
</dbReference>
<dbReference type="PANTHER" id="PTHR45527:SF3">
    <property type="entry name" value="SIDEROPHORE SYNTHETASE (EUROFUNG)"/>
    <property type="match status" value="1"/>
</dbReference>
<dbReference type="PANTHER" id="PTHR45527">
    <property type="entry name" value="NONRIBOSOMAL PEPTIDE SYNTHETASE"/>
    <property type="match status" value="1"/>
</dbReference>